<name>A0A4P7PTD1_9FLAO</name>
<organism evidence="1 2">
    <name type="scientific">Flavobacterium sangjuense</name>
    <dbReference type="NCBI Taxonomy" id="2518177"/>
    <lineage>
        <taxon>Bacteria</taxon>
        <taxon>Pseudomonadati</taxon>
        <taxon>Bacteroidota</taxon>
        <taxon>Flavobacteriia</taxon>
        <taxon>Flavobacteriales</taxon>
        <taxon>Flavobacteriaceae</taxon>
        <taxon>Flavobacterium</taxon>
    </lineage>
</organism>
<reference evidence="1 2" key="1">
    <citation type="submission" date="2019-04" db="EMBL/GenBank/DDBJ databases">
        <title>Flavobacterium sp. GS03.</title>
        <authorList>
            <person name="Kim H."/>
        </authorList>
    </citation>
    <scope>NUCLEOTIDE SEQUENCE [LARGE SCALE GENOMIC DNA]</scope>
    <source>
        <strain evidence="1 2">GS03</strain>
    </source>
</reference>
<dbReference type="Proteomes" id="UP000296862">
    <property type="component" value="Chromosome"/>
</dbReference>
<evidence type="ECO:0000313" key="2">
    <source>
        <dbReference type="Proteomes" id="UP000296862"/>
    </source>
</evidence>
<sequence>MKFFARLILFVFVTFLSTPTVVTLIKKSSDTSIFYSFAEEEIHKQIKEVKAEVKQQFDYPFLDLQIKNTTIISENLSRHDNVASEIFSPPPEFS</sequence>
<keyword evidence="2" id="KW-1185">Reference proteome</keyword>
<protein>
    <submittedName>
        <fullName evidence="1">Uncharacterized protein</fullName>
    </submittedName>
</protein>
<dbReference type="OrthoDB" id="839726at2"/>
<dbReference type="RefSeq" id="WP_136152117.1">
    <property type="nucleotide sequence ID" value="NZ_CP038810.1"/>
</dbReference>
<evidence type="ECO:0000313" key="1">
    <source>
        <dbReference type="EMBL" id="QBZ98208.1"/>
    </source>
</evidence>
<accession>A0A4P7PTD1</accession>
<proteinExistence type="predicted"/>
<dbReference type="EMBL" id="CP038810">
    <property type="protein sequence ID" value="QBZ98208.1"/>
    <property type="molecule type" value="Genomic_DNA"/>
</dbReference>
<gene>
    <name evidence="1" type="ORF">GS03_01713</name>
</gene>
<dbReference type="KEGG" id="fsn:GS03_01713"/>
<dbReference type="AlphaFoldDB" id="A0A4P7PTD1"/>